<dbReference type="SUPFAM" id="SSF55008">
    <property type="entry name" value="HMA, heavy metal-associated domain"/>
    <property type="match status" value="1"/>
</dbReference>
<keyword evidence="12 15" id="KW-1133">Transmembrane helix</keyword>
<dbReference type="InterPro" id="IPR018303">
    <property type="entry name" value="ATPase_P-typ_P_site"/>
</dbReference>
<dbReference type="InterPro" id="IPR023214">
    <property type="entry name" value="HAD_sf"/>
</dbReference>
<keyword evidence="14 15" id="KW-0472">Membrane</keyword>
<dbReference type="InterPro" id="IPR023299">
    <property type="entry name" value="ATPase_P-typ_cyto_dom_N"/>
</dbReference>
<dbReference type="InterPro" id="IPR011017">
    <property type="entry name" value="TRASH_dom"/>
</dbReference>
<feature type="transmembrane region" description="Helical" evidence="15">
    <location>
        <begin position="281"/>
        <end position="299"/>
    </location>
</feature>
<dbReference type="SUPFAM" id="SSF81665">
    <property type="entry name" value="Calcium ATPase, transmembrane domain M"/>
    <property type="match status" value="1"/>
</dbReference>
<evidence type="ECO:0000256" key="8">
    <source>
        <dbReference type="ARBA" id="ARBA00022741"/>
    </source>
</evidence>
<dbReference type="Proteomes" id="UP001501671">
    <property type="component" value="Unassembled WGS sequence"/>
</dbReference>
<evidence type="ECO:0000256" key="15">
    <source>
        <dbReference type="RuleBase" id="RU362081"/>
    </source>
</evidence>
<dbReference type="EMBL" id="BAABFO010000020">
    <property type="protein sequence ID" value="GAA4338680.1"/>
    <property type="molecule type" value="Genomic_DNA"/>
</dbReference>
<accession>A0ABP8HFQ6</accession>
<evidence type="ECO:0000256" key="5">
    <source>
        <dbReference type="ARBA" id="ARBA00022553"/>
    </source>
</evidence>
<dbReference type="PANTHER" id="PTHR43520">
    <property type="entry name" value="ATP7, ISOFORM B"/>
    <property type="match status" value="1"/>
</dbReference>
<evidence type="ECO:0000313" key="17">
    <source>
        <dbReference type="EMBL" id="GAA4338680.1"/>
    </source>
</evidence>
<keyword evidence="11" id="KW-1278">Translocase</keyword>
<evidence type="ECO:0000256" key="11">
    <source>
        <dbReference type="ARBA" id="ARBA00022967"/>
    </source>
</evidence>
<evidence type="ECO:0000256" key="12">
    <source>
        <dbReference type="ARBA" id="ARBA00022989"/>
    </source>
</evidence>
<dbReference type="InterPro" id="IPR023298">
    <property type="entry name" value="ATPase_P-typ_TM_dom_sf"/>
</dbReference>
<dbReference type="Gene3D" id="3.40.50.1000">
    <property type="entry name" value="HAD superfamily/HAD-like"/>
    <property type="match status" value="1"/>
</dbReference>
<dbReference type="SMART" id="SM00746">
    <property type="entry name" value="TRASH"/>
    <property type="match status" value="1"/>
</dbReference>
<feature type="transmembrane region" description="Helical" evidence="15">
    <location>
        <begin position="461"/>
        <end position="483"/>
    </location>
</feature>
<dbReference type="CDD" id="cd00371">
    <property type="entry name" value="HMA"/>
    <property type="match status" value="1"/>
</dbReference>
<dbReference type="Pfam" id="PF00702">
    <property type="entry name" value="Hydrolase"/>
    <property type="match status" value="1"/>
</dbReference>
<keyword evidence="8 15" id="KW-0547">Nucleotide-binding</keyword>
<dbReference type="NCBIfam" id="TIGR01494">
    <property type="entry name" value="ATPase_P-type"/>
    <property type="match status" value="2"/>
</dbReference>
<evidence type="ECO:0000256" key="4">
    <source>
        <dbReference type="ARBA" id="ARBA00022475"/>
    </source>
</evidence>
<dbReference type="InterPro" id="IPR006121">
    <property type="entry name" value="HMA_dom"/>
</dbReference>
<organism evidence="17 18">
    <name type="scientific">Pigmentiphaga soli</name>
    <dbReference type="NCBI Taxonomy" id="1007095"/>
    <lineage>
        <taxon>Bacteria</taxon>
        <taxon>Pseudomonadati</taxon>
        <taxon>Pseudomonadota</taxon>
        <taxon>Betaproteobacteria</taxon>
        <taxon>Burkholderiales</taxon>
        <taxon>Alcaligenaceae</taxon>
        <taxon>Pigmentiphaga</taxon>
    </lineage>
</organism>
<dbReference type="Pfam" id="PF00122">
    <property type="entry name" value="E1-E2_ATPase"/>
    <property type="match status" value="1"/>
</dbReference>
<evidence type="ECO:0000256" key="2">
    <source>
        <dbReference type="ARBA" id="ARBA00006024"/>
    </source>
</evidence>
<comment type="similarity">
    <text evidence="2 15">Belongs to the cation transport ATPase (P-type) (TC 3.A.3) family. Type IB subfamily.</text>
</comment>
<keyword evidence="7 15" id="KW-0479">Metal-binding</keyword>
<keyword evidence="18" id="KW-1185">Reference proteome</keyword>
<dbReference type="InterPro" id="IPR021993">
    <property type="entry name" value="ATPase-cat-bd"/>
</dbReference>
<keyword evidence="4 15" id="KW-1003">Cell membrane</keyword>
<gene>
    <name evidence="17" type="ORF">GCM10023144_36020</name>
</gene>
<dbReference type="PANTHER" id="PTHR43520:SF5">
    <property type="entry name" value="CATION-TRANSPORTING P-TYPE ATPASE-RELATED"/>
    <property type="match status" value="1"/>
</dbReference>
<feature type="transmembrane region" description="Helical" evidence="15">
    <location>
        <begin position="841"/>
        <end position="860"/>
    </location>
</feature>
<evidence type="ECO:0000256" key="10">
    <source>
        <dbReference type="ARBA" id="ARBA00022842"/>
    </source>
</evidence>
<dbReference type="SUPFAM" id="SSF81653">
    <property type="entry name" value="Calcium ATPase, transduction domain A"/>
    <property type="match status" value="1"/>
</dbReference>
<dbReference type="InterPro" id="IPR001757">
    <property type="entry name" value="P_typ_ATPase"/>
</dbReference>
<evidence type="ECO:0000256" key="1">
    <source>
        <dbReference type="ARBA" id="ARBA00004651"/>
    </source>
</evidence>
<feature type="transmembrane region" description="Helical" evidence="15">
    <location>
        <begin position="305"/>
        <end position="323"/>
    </location>
</feature>
<sequence length="885" mass="91066">MTCVKAPPGAAGQTAGVTQLISSPALAGAAPQAAAPPARCYHCGEPLDPRHPVQSRLDGTLRSFCCAGCETVAHAIHAGGLGGYYRHRAEGGGPPAAAPDDGELQAYDLPAVQAQYVREVDADTREATLAVDGLRCAACVWLCEQHLSRQPGVTLVRINYATGRARVRWQAGASSLARVLGEFARIGYHAVPFEPSAQARGAARERRGLLLRMAVAMLAMMQIMMYAWPVYAHEAEIDPGQLALLRWAGLVLTLPVVLYSAAPIFAGAWRSLRLRRPGMDLPVAIGVLAAFAASAAATVAGHGEVYFDSVSMFVALLLGARYLELAARHDAWRGVPAASMQLPAVCARAEGWPAAREVRTVARVQLAPGDVVRVLPGEAVPADGVLLEGGAELDESLLTGESRPAVRQAGDALMAGSHNCATALWMRVTATGADTRLAAIVQALDRALEDKPRLAQAADRVASVFVAALMALALAAGLVWWWLEPARALPVAIAVLVASCPCALSLATPAALAAATASLARRGVLVVRGHAIETLAQVTDVVLDKTGTLTLGRFSLRQVQALGPLPAADCLRLAAELEGASSHPIARALIAAAQALPGCGTAGDSTGLRAATIGRDHDGGLGIDGVGPAGEPRYLPGCGLEARRAGCTLRLGSRAFVRALVPAGAEAAFDTRFPRLAAGGSHPGADAESQSGDTCVWLGDEHGPLARFVLGDTLRPEAEALVAGLAARGLKVHLVSGDDAATVHYWATRLGIANAVGNAGPEDKKRYAAALQQAGAVALAVGDGINDAPLLAQAQVSLAVGGGAALARASADAILAADGVAGVAQAIDTARRARAVIRQNLGWALAYNLTAVPLAAAGLVPPWLSAIGMSLSSLLVVGNAWRLGR</sequence>
<evidence type="ECO:0000256" key="9">
    <source>
        <dbReference type="ARBA" id="ARBA00022840"/>
    </source>
</evidence>
<keyword evidence="9 15" id="KW-0067">ATP-binding</keyword>
<dbReference type="Gene3D" id="3.40.1110.10">
    <property type="entry name" value="Calcium-transporting ATPase, cytoplasmic domain N"/>
    <property type="match status" value="1"/>
</dbReference>
<dbReference type="InterPro" id="IPR027256">
    <property type="entry name" value="P-typ_ATPase_IB"/>
</dbReference>
<comment type="subcellular location">
    <subcellularLocation>
        <location evidence="1">Cell membrane</location>
        <topology evidence="1">Multi-pass membrane protein</topology>
    </subcellularLocation>
</comment>
<evidence type="ECO:0000259" key="16">
    <source>
        <dbReference type="PROSITE" id="PS50846"/>
    </source>
</evidence>
<evidence type="ECO:0000256" key="7">
    <source>
        <dbReference type="ARBA" id="ARBA00022723"/>
    </source>
</evidence>
<dbReference type="InterPro" id="IPR036412">
    <property type="entry name" value="HAD-like_sf"/>
</dbReference>
<keyword evidence="10" id="KW-0460">Magnesium</keyword>
<evidence type="ECO:0000256" key="6">
    <source>
        <dbReference type="ARBA" id="ARBA00022692"/>
    </source>
</evidence>
<dbReference type="InterPro" id="IPR036163">
    <property type="entry name" value="HMA_dom_sf"/>
</dbReference>
<keyword evidence="3" id="KW-0813">Transport</keyword>
<dbReference type="InterPro" id="IPR008250">
    <property type="entry name" value="ATPase_P-typ_transduc_dom_A_sf"/>
</dbReference>
<proteinExistence type="inferred from homology"/>
<dbReference type="InterPro" id="IPR059000">
    <property type="entry name" value="ATPase_P-type_domA"/>
</dbReference>
<dbReference type="PRINTS" id="PR00119">
    <property type="entry name" value="CATATPASE"/>
</dbReference>
<evidence type="ECO:0000313" key="18">
    <source>
        <dbReference type="Proteomes" id="UP001501671"/>
    </source>
</evidence>
<dbReference type="RefSeq" id="WP_345251267.1">
    <property type="nucleotide sequence ID" value="NZ_BAABFO010000020.1"/>
</dbReference>
<feature type="transmembrane region" description="Helical" evidence="15">
    <location>
        <begin position="489"/>
        <end position="512"/>
    </location>
</feature>
<comment type="caution">
    <text evidence="17">The sequence shown here is derived from an EMBL/GenBank/DDBJ whole genome shotgun (WGS) entry which is preliminary data.</text>
</comment>
<dbReference type="Pfam" id="PF00403">
    <property type="entry name" value="HMA"/>
    <property type="match status" value="1"/>
</dbReference>
<name>A0ABP8HFQ6_9BURK</name>
<dbReference type="PROSITE" id="PS50846">
    <property type="entry name" value="HMA_2"/>
    <property type="match status" value="1"/>
</dbReference>
<keyword evidence="6 15" id="KW-0812">Transmembrane</keyword>
<evidence type="ECO:0000256" key="3">
    <source>
        <dbReference type="ARBA" id="ARBA00022448"/>
    </source>
</evidence>
<evidence type="ECO:0000256" key="14">
    <source>
        <dbReference type="ARBA" id="ARBA00023136"/>
    </source>
</evidence>
<dbReference type="PROSITE" id="PS00154">
    <property type="entry name" value="ATPASE_E1_E2"/>
    <property type="match status" value="1"/>
</dbReference>
<dbReference type="SUPFAM" id="SSF56784">
    <property type="entry name" value="HAD-like"/>
    <property type="match status" value="1"/>
</dbReference>
<keyword evidence="13" id="KW-0406">Ion transport</keyword>
<dbReference type="SUPFAM" id="SSF81660">
    <property type="entry name" value="Metal cation-transporting ATPase, ATP-binding domain N"/>
    <property type="match status" value="1"/>
</dbReference>
<protein>
    <submittedName>
        <fullName evidence="17">Heavy metal translocating P-type ATPase</fullName>
    </submittedName>
</protein>
<feature type="transmembrane region" description="Helical" evidence="15">
    <location>
        <begin position="209"/>
        <end position="228"/>
    </location>
</feature>
<feature type="domain" description="HMA" evidence="16">
    <location>
        <begin position="125"/>
        <end position="191"/>
    </location>
</feature>
<dbReference type="Gene3D" id="3.30.70.100">
    <property type="match status" value="1"/>
</dbReference>
<reference evidence="18" key="1">
    <citation type="journal article" date="2019" name="Int. J. Syst. Evol. Microbiol.">
        <title>The Global Catalogue of Microorganisms (GCM) 10K type strain sequencing project: providing services to taxonomists for standard genome sequencing and annotation.</title>
        <authorList>
            <consortium name="The Broad Institute Genomics Platform"/>
            <consortium name="The Broad Institute Genome Sequencing Center for Infectious Disease"/>
            <person name="Wu L."/>
            <person name="Ma J."/>
        </authorList>
    </citation>
    <scope>NUCLEOTIDE SEQUENCE [LARGE SCALE GENOMIC DNA]</scope>
    <source>
        <strain evidence="18">JCM 17666</strain>
    </source>
</reference>
<evidence type="ECO:0000256" key="13">
    <source>
        <dbReference type="ARBA" id="ARBA00023065"/>
    </source>
</evidence>
<dbReference type="NCBIfam" id="TIGR01525">
    <property type="entry name" value="ATPase-IB_hvy"/>
    <property type="match status" value="1"/>
</dbReference>
<dbReference type="Pfam" id="PF12156">
    <property type="entry name" value="ATPase-cat_bd"/>
    <property type="match status" value="1"/>
</dbReference>
<dbReference type="Gene3D" id="2.70.150.10">
    <property type="entry name" value="Calcium-transporting ATPase, cytoplasmic transduction domain A"/>
    <property type="match status" value="1"/>
</dbReference>
<feature type="transmembrane region" description="Helical" evidence="15">
    <location>
        <begin position="248"/>
        <end position="269"/>
    </location>
</feature>
<keyword evidence="5" id="KW-0597">Phosphoprotein</keyword>